<dbReference type="InterPro" id="IPR036615">
    <property type="entry name" value="Mur_ligase_C_dom_sf"/>
</dbReference>
<dbReference type="SUPFAM" id="SSF53244">
    <property type="entry name" value="MurD-like peptide ligases, peptide-binding domain"/>
    <property type="match status" value="1"/>
</dbReference>
<sequence length="201" mass="22580">MFTTNRSTEPYCIPIIGKHNVVNAHASVAVCELLLVPEAHIKSGLEGLKLTGMRMEQVKVKDGFTLINDAWNASPASMKAAIETFEALRGYSRKFIILGDMLELGDREKEYHQEIGQMIDPNKIDYVFTIGELGKEIAWGVQKKFKDDERVKVFQDKKNVAQEIRLLVGPQDVVMVKGSRGMQLEEIIRQLSCNGPFPDEG</sequence>
<dbReference type="Gene3D" id="3.90.190.20">
    <property type="entry name" value="Mur ligase, C-terminal domain"/>
    <property type="match status" value="1"/>
</dbReference>
<dbReference type="InterPro" id="IPR004101">
    <property type="entry name" value="Mur_ligase_C"/>
</dbReference>
<evidence type="ECO:0000313" key="6">
    <source>
        <dbReference type="Proteomes" id="UP001165962"/>
    </source>
</evidence>
<keyword evidence="1" id="KW-0436">Ligase</keyword>
<keyword evidence="6" id="KW-1185">Reference proteome</keyword>
<proteinExistence type="predicted"/>
<evidence type="ECO:0000256" key="2">
    <source>
        <dbReference type="ARBA" id="ARBA00022741"/>
    </source>
</evidence>
<keyword evidence="3" id="KW-0067">ATP-binding</keyword>
<reference evidence="5" key="1">
    <citation type="submission" date="2020-03" db="EMBL/GenBank/DDBJ databases">
        <title>Draft sequencing of Paenibacilllus sp. S3N08.</title>
        <authorList>
            <person name="Kim D.-U."/>
        </authorList>
    </citation>
    <scope>NUCLEOTIDE SEQUENCE</scope>
    <source>
        <strain evidence="5">S3N08</strain>
    </source>
</reference>
<gene>
    <name evidence="5" type="ORF">G9U52_38015</name>
</gene>
<accession>A0ABX0JKP9</accession>
<evidence type="ECO:0000313" key="5">
    <source>
        <dbReference type="EMBL" id="NHN35488.1"/>
    </source>
</evidence>
<organism evidence="5 6">
    <name type="scientific">Paenibacillus agricola</name>
    <dbReference type="NCBI Taxonomy" id="2716264"/>
    <lineage>
        <taxon>Bacteria</taxon>
        <taxon>Bacillati</taxon>
        <taxon>Bacillota</taxon>
        <taxon>Bacilli</taxon>
        <taxon>Bacillales</taxon>
        <taxon>Paenibacillaceae</taxon>
        <taxon>Paenibacillus</taxon>
    </lineage>
</organism>
<dbReference type="Proteomes" id="UP001165962">
    <property type="component" value="Unassembled WGS sequence"/>
</dbReference>
<dbReference type="Gene3D" id="3.40.1190.10">
    <property type="entry name" value="Mur-like, catalytic domain"/>
    <property type="match status" value="1"/>
</dbReference>
<dbReference type="SUPFAM" id="SSF53623">
    <property type="entry name" value="MurD-like peptide ligases, catalytic domain"/>
    <property type="match status" value="1"/>
</dbReference>
<comment type="caution">
    <text evidence="5">The sequence shown here is derived from an EMBL/GenBank/DDBJ whole genome shotgun (WGS) entry which is preliminary data.</text>
</comment>
<dbReference type="InterPro" id="IPR051046">
    <property type="entry name" value="MurCDEF_CellWall_CoF430Synth"/>
</dbReference>
<feature type="domain" description="Mur ligase C-terminal" evidence="4">
    <location>
        <begin position="53"/>
        <end position="180"/>
    </location>
</feature>
<evidence type="ECO:0000256" key="3">
    <source>
        <dbReference type="ARBA" id="ARBA00022840"/>
    </source>
</evidence>
<dbReference type="EMBL" id="JAAOIW010000039">
    <property type="protein sequence ID" value="NHN35488.1"/>
    <property type="molecule type" value="Genomic_DNA"/>
</dbReference>
<evidence type="ECO:0000256" key="1">
    <source>
        <dbReference type="ARBA" id="ARBA00022598"/>
    </source>
</evidence>
<dbReference type="Pfam" id="PF02875">
    <property type="entry name" value="Mur_ligase_C"/>
    <property type="match status" value="1"/>
</dbReference>
<name>A0ABX0JKP9_9BACL</name>
<dbReference type="PANTHER" id="PTHR43024">
    <property type="entry name" value="UDP-N-ACETYLMURAMOYL-TRIPEPTIDE--D-ALANYL-D-ALANINE LIGASE"/>
    <property type="match status" value="1"/>
</dbReference>
<evidence type="ECO:0000259" key="4">
    <source>
        <dbReference type="Pfam" id="PF02875"/>
    </source>
</evidence>
<dbReference type="InterPro" id="IPR036565">
    <property type="entry name" value="Mur-like_cat_sf"/>
</dbReference>
<dbReference type="PANTHER" id="PTHR43024:SF1">
    <property type="entry name" value="UDP-N-ACETYLMURAMOYL-TRIPEPTIDE--D-ALANYL-D-ALANINE LIGASE"/>
    <property type="match status" value="1"/>
</dbReference>
<keyword evidence="2" id="KW-0547">Nucleotide-binding</keyword>
<protein>
    <recommendedName>
        <fullName evidence="4">Mur ligase C-terminal domain-containing protein</fullName>
    </recommendedName>
</protein>